<dbReference type="AlphaFoldDB" id="A0A645IC96"/>
<accession>A0A645IC96</accession>
<reference evidence="1" key="1">
    <citation type="submission" date="2019-08" db="EMBL/GenBank/DDBJ databases">
        <authorList>
            <person name="Kucharzyk K."/>
            <person name="Murdoch R.W."/>
            <person name="Higgins S."/>
            <person name="Loffler F."/>
        </authorList>
    </citation>
    <scope>NUCLEOTIDE SEQUENCE</scope>
</reference>
<dbReference type="EMBL" id="VSSQ01110787">
    <property type="protein sequence ID" value="MPN48452.1"/>
    <property type="molecule type" value="Genomic_DNA"/>
</dbReference>
<gene>
    <name evidence="1" type="ORF">SDC9_196059</name>
</gene>
<evidence type="ECO:0000313" key="1">
    <source>
        <dbReference type="EMBL" id="MPN48452.1"/>
    </source>
</evidence>
<sequence length="58" mass="6386">MPVIAMKNIRNKRDLLHCFDNSLGKEGKPLAIVNVAVSAFPVEIIHAVDEIVSNPVDF</sequence>
<organism evidence="1">
    <name type="scientific">bioreactor metagenome</name>
    <dbReference type="NCBI Taxonomy" id="1076179"/>
    <lineage>
        <taxon>unclassified sequences</taxon>
        <taxon>metagenomes</taxon>
        <taxon>ecological metagenomes</taxon>
    </lineage>
</organism>
<comment type="caution">
    <text evidence="1">The sequence shown here is derived from an EMBL/GenBank/DDBJ whole genome shotgun (WGS) entry which is preliminary data.</text>
</comment>
<protein>
    <submittedName>
        <fullName evidence="1">Uncharacterized protein</fullName>
    </submittedName>
</protein>
<name>A0A645IC96_9ZZZZ</name>
<proteinExistence type="predicted"/>